<protein>
    <recommendedName>
        <fullName evidence="2">Chromosome partitioning protein ParA</fullName>
    </recommendedName>
</protein>
<dbReference type="AlphaFoldDB" id="A0A1I4A0R1"/>
<sequence length="269" mass="29289">MPARKPDHRPRILAFANQKGGVGKTTTAINLASVLATDHKVALLDLDPQGNASTGLGIGRQDRSAGTYALLVEGRPLGELLRPTPVRNLTILPADPDLAGAEIELVGLEARERRLAQCFAEAAETLATYDYIFLDCPPSLGLITLNALVAADGVLVPLQTEFFALEGISQITRTIDRVRRALNSRLTLEGIVLTMADRRNNLSELVASDVRGFFKDKVFETVIPRNVRVSEAPSHGLPVLLYDFRSPGAQAYVKLGAEFLKRERARSRP</sequence>
<dbReference type="Gene3D" id="3.40.50.300">
    <property type="entry name" value="P-loop containing nucleotide triphosphate hydrolases"/>
    <property type="match status" value="1"/>
</dbReference>
<dbReference type="InterPro" id="IPR025669">
    <property type="entry name" value="AAA_dom"/>
</dbReference>
<dbReference type="CDD" id="cd02042">
    <property type="entry name" value="ParAB_family"/>
    <property type="match status" value="1"/>
</dbReference>
<dbReference type="PANTHER" id="PTHR13696">
    <property type="entry name" value="P-LOOP CONTAINING NUCLEOSIDE TRIPHOSPHATE HYDROLASE"/>
    <property type="match status" value="1"/>
</dbReference>
<dbReference type="Proteomes" id="UP000199473">
    <property type="component" value="Unassembled WGS sequence"/>
</dbReference>
<name>A0A1I4A0R1_9PROT</name>
<dbReference type="RefSeq" id="WP_092959106.1">
    <property type="nucleotide sequence ID" value="NZ_FOSQ01000003.1"/>
</dbReference>
<gene>
    <name evidence="4" type="ORF">SAMN02745775_10333</name>
</gene>
<dbReference type="PANTHER" id="PTHR13696:SF52">
    <property type="entry name" value="PARA FAMILY PROTEIN CT_582"/>
    <property type="match status" value="1"/>
</dbReference>
<evidence type="ECO:0000313" key="4">
    <source>
        <dbReference type="EMBL" id="SFK49800.1"/>
    </source>
</evidence>
<dbReference type="InterPro" id="IPR027417">
    <property type="entry name" value="P-loop_NTPase"/>
</dbReference>
<organism evidence="4 5">
    <name type="scientific">Falsiroseomonas stagni DSM 19981</name>
    <dbReference type="NCBI Taxonomy" id="1123062"/>
    <lineage>
        <taxon>Bacteria</taxon>
        <taxon>Pseudomonadati</taxon>
        <taxon>Pseudomonadota</taxon>
        <taxon>Alphaproteobacteria</taxon>
        <taxon>Acetobacterales</taxon>
        <taxon>Roseomonadaceae</taxon>
        <taxon>Falsiroseomonas</taxon>
    </lineage>
</organism>
<comment type="function">
    <text evidence="1">Involved in chromosome partition. Localize to both poles of the predivisional cell following completion of DNA replication.</text>
</comment>
<accession>A0A1I4A0R1</accession>
<dbReference type="OrthoDB" id="9815116at2"/>
<dbReference type="Pfam" id="PF13614">
    <property type="entry name" value="AAA_31"/>
    <property type="match status" value="1"/>
</dbReference>
<evidence type="ECO:0000256" key="1">
    <source>
        <dbReference type="ARBA" id="ARBA00057242"/>
    </source>
</evidence>
<dbReference type="EMBL" id="FOSQ01000003">
    <property type="protein sequence ID" value="SFK49800.1"/>
    <property type="molecule type" value="Genomic_DNA"/>
</dbReference>
<dbReference type="STRING" id="1123062.SAMN02745775_10333"/>
<proteinExistence type="predicted"/>
<evidence type="ECO:0000259" key="3">
    <source>
        <dbReference type="Pfam" id="PF13614"/>
    </source>
</evidence>
<evidence type="ECO:0000256" key="2">
    <source>
        <dbReference type="ARBA" id="ARBA00074747"/>
    </source>
</evidence>
<evidence type="ECO:0000313" key="5">
    <source>
        <dbReference type="Proteomes" id="UP000199473"/>
    </source>
</evidence>
<keyword evidence="5" id="KW-1185">Reference proteome</keyword>
<reference evidence="4 5" key="1">
    <citation type="submission" date="2016-10" db="EMBL/GenBank/DDBJ databases">
        <authorList>
            <person name="de Groot N.N."/>
        </authorList>
    </citation>
    <scope>NUCLEOTIDE SEQUENCE [LARGE SCALE GENOMIC DNA]</scope>
    <source>
        <strain evidence="4 5">DSM 19981</strain>
    </source>
</reference>
<dbReference type="FunFam" id="3.40.50.300:FF:000285">
    <property type="entry name" value="Sporulation initiation inhibitor Soj"/>
    <property type="match status" value="1"/>
</dbReference>
<dbReference type="InterPro" id="IPR050678">
    <property type="entry name" value="DNA_Partitioning_ATPase"/>
</dbReference>
<dbReference type="SUPFAM" id="SSF52540">
    <property type="entry name" value="P-loop containing nucleoside triphosphate hydrolases"/>
    <property type="match status" value="1"/>
</dbReference>
<feature type="domain" description="AAA" evidence="3">
    <location>
        <begin position="11"/>
        <end position="187"/>
    </location>
</feature>